<keyword evidence="1" id="KW-0732">Signal</keyword>
<dbReference type="Proteomes" id="UP000651977">
    <property type="component" value="Unassembled WGS sequence"/>
</dbReference>
<dbReference type="Pfam" id="PF06119">
    <property type="entry name" value="NIDO"/>
    <property type="match status" value="1"/>
</dbReference>
<dbReference type="PANTHER" id="PTHR13802:SF59">
    <property type="entry name" value="SUSHI DOMAIN-CONTAINING PROTEIN 2"/>
    <property type="match status" value="1"/>
</dbReference>
<evidence type="ECO:0000313" key="3">
    <source>
        <dbReference type="EMBL" id="GGB00608.1"/>
    </source>
</evidence>
<feature type="signal peptide" evidence="1">
    <location>
        <begin position="1"/>
        <end position="23"/>
    </location>
</feature>
<dbReference type="InterPro" id="IPR013424">
    <property type="entry name" value="Ice-binding_C"/>
</dbReference>
<name>A0ABQ1I0K8_9ALTE</name>
<gene>
    <name evidence="3" type="ORF">GCM10007414_12180</name>
</gene>
<dbReference type="RefSeq" id="WP_229711130.1">
    <property type="nucleotide sequence ID" value="NZ_BMDY01000006.1"/>
</dbReference>
<dbReference type="Pfam" id="PF07589">
    <property type="entry name" value="PEP-CTERM"/>
    <property type="match status" value="1"/>
</dbReference>
<evidence type="ECO:0000259" key="2">
    <source>
        <dbReference type="PROSITE" id="PS51220"/>
    </source>
</evidence>
<organism evidence="3 4">
    <name type="scientific">Agarivorans gilvus</name>
    <dbReference type="NCBI Taxonomy" id="680279"/>
    <lineage>
        <taxon>Bacteria</taxon>
        <taxon>Pseudomonadati</taxon>
        <taxon>Pseudomonadota</taxon>
        <taxon>Gammaproteobacteria</taxon>
        <taxon>Alteromonadales</taxon>
        <taxon>Alteromonadaceae</taxon>
        <taxon>Agarivorans</taxon>
    </lineage>
</organism>
<dbReference type="NCBIfam" id="TIGR02595">
    <property type="entry name" value="PEP_CTERM"/>
    <property type="match status" value="1"/>
</dbReference>
<dbReference type="SMART" id="SM00539">
    <property type="entry name" value="NIDO"/>
    <property type="match status" value="1"/>
</dbReference>
<dbReference type="InterPro" id="IPR003886">
    <property type="entry name" value="NIDO_dom"/>
</dbReference>
<dbReference type="PROSITE" id="PS51220">
    <property type="entry name" value="NIDO"/>
    <property type="match status" value="1"/>
</dbReference>
<accession>A0ABQ1I0K8</accession>
<keyword evidence="4" id="KW-1185">Reference proteome</keyword>
<feature type="chain" id="PRO_5045275903" description="NIDO domain-containing protein" evidence="1">
    <location>
        <begin position="24"/>
        <end position="413"/>
    </location>
</feature>
<dbReference type="EMBL" id="BMDY01000006">
    <property type="protein sequence ID" value="GGB00608.1"/>
    <property type="molecule type" value="Genomic_DNA"/>
</dbReference>
<reference evidence="4" key="1">
    <citation type="journal article" date="2019" name="Int. J. Syst. Evol. Microbiol.">
        <title>The Global Catalogue of Microorganisms (GCM) 10K type strain sequencing project: providing services to taxonomists for standard genome sequencing and annotation.</title>
        <authorList>
            <consortium name="The Broad Institute Genomics Platform"/>
            <consortium name="The Broad Institute Genome Sequencing Center for Infectious Disease"/>
            <person name="Wu L."/>
            <person name="Ma J."/>
        </authorList>
    </citation>
    <scope>NUCLEOTIDE SEQUENCE [LARGE SCALE GENOMIC DNA]</scope>
    <source>
        <strain evidence="4">CGMCC 1.10131</strain>
    </source>
</reference>
<comment type="caution">
    <text evidence="3">The sequence shown here is derived from an EMBL/GenBank/DDBJ whole genome shotgun (WGS) entry which is preliminary data.</text>
</comment>
<dbReference type="InterPro" id="IPR051495">
    <property type="entry name" value="Epithelial_Barrier/Signaling"/>
</dbReference>
<dbReference type="PANTHER" id="PTHR13802">
    <property type="entry name" value="MUCIN 4-RELATED"/>
    <property type="match status" value="1"/>
</dbReference>
<protein>
    <recommendedName>
        <fullName evidence="2">NIDO domain-containing protein</fullName>
    </recommendedName>
</protein>
<evidence type="ECO:0000313" key="4">
    <source>
        <dbReference type="Proteomes" id="UP000651977"/>
    </source>
</evidence>
<feature type="domain" description="NIDO" evidence="2">
    <location>
        <begin position="100"/>
        <end position="233"/>
    </location>
</feature>
<evidence type="ECO:0000256" key="1">
    <source>
        <dbReference type="SAM" id="SignalP"/>
    </source>
</evidence>
<proteinExistence type="predicted"/>
<sequence length="413" mass="44492">MQKTTLALLTTAGLLCASATVQASVMLSGFGGDAGYGELAMPRNDDGSTNQLDLPFEINYFGNSYNQFFINNNGNLTFESALDEYTPTAFPVTDQPIIAPYWADVDTSCADCGEVYVGSPSEGVVAVTWNNVGFYDEDNSKSNTFQAVLIDRSDTGAGNFDVEFRYDKLEWTTGDASDGVNGLGGTPAQAGYDAGDGENYFALPGSFSEEVLNLVSSSNTGEDGVWRFAIREGALPGATPENPLMPVVVEGGWAFEFNVDLNETIFIDPDVAVGYDYIVDQGPNIRTVTLPVGFDDDMFFIWLWDGLNWVQVAEIAAGISYDFGIDGVDRFRVTGIETSNEVDPTDTSVFVTGLSFVDSGEVSLRQIPIVEFVPGPNPQVPEPSTWLMVLIALGLVFASRKRQKSLALGLLPA</sequence>